<sequence>MFTTEDAKALIQQNPPSTYTLEAGKSSRKGNVVVFFFFPGKNLVISFDYRYGTSGFRGDARTLNSVFVRVGLLGVLRSFEKKGQAVGLMITASHNPEQDNGLKIIDPSGEMLHHTWESIATNVVNMPQDEVLAYLQKKYEELSDKHAKPTIFVGRDTRPHSNRFSKLVIRACASIASPVIIKFFLIHLCMSVRVCVCVCWISSSEMLDFGEVTTPQMHYLVRYGNMQDLIETMKSELYVAAIGTTFLKCLKLLAHKPTKIKGELIVDCANGVGGIVLQQVCSLLDDYLAIHLIHLPSSNWKVNHQCGAEHVQKKHQLPQGLRELQHAGKQDNTTNWKKSRLASVDGDCDRLIYYFVDECDQLQILDGDKLMCLLFTCLKRFIHQTNASLTVQYIFLYLCLYLLLLLLLLLFLFIIYYYYYLLLLLLLFFFLKWTKLIHKVAIIQTAYANGASTDYLRRTFEVEPIWTKTGVKYLHLEAVRHDVSVYFEANGHGTVLINSSAVRKLQDKLQSPSCTFQERDAIQMLLLWHDLSNQTIGDALTDLLLVELSLHILQWDIAQWNAIYQDRPSQLTAVQVPDRFVFQTTNAEQTCIKPLGLQ</sequence>
<feature type="transmembrane region" description="Helical" evidence="2">
    <location>
        <begin position="417"/>
        <end position="434"/>
    </location>
</feature>
<evidence type="ECO:0000313" key="5">
    <source>
        <dbReference type="EMBL" id="ETO28824.1"/>
    </source>
</evidence>
<keyword evidence="6" id="KW-1185">Reference proteome</keyword>
<accession>X6NST9</accession>
<dbReference type="InterPro" id="IPR049022">
    <property type="entry name" value="AMG1_III"/>
</dbReference>
<name>X6NST9_RETFI</name>
<dbReference type="InterPro" id="IPR016055">
    <property type="entry name" value="A-D-PHexomutase_a/b/a-I/II/III"/>
</dbReference>
<keyword evidence="2" id="KW-1133">Transmembrane helix</keyword>
<dbReference type="GO" id="GO:0005975">
    <property type="term" value="P:carbohydrate metabolic process"/>
    <property type="evidence" value="ECO:0007669"/>
    <property type="project" value="InterPro"/>
</dbReference>
<dbReference type="Pfam" id="PF21404">
    <property type="entry name" value="AMG1_III"/>
    <property type="match status" value="1"/>
</dbReference>
<protein>
    <submittedName>
        <fullName evidence="5">Phosphoglucomutase</fullName>
    </submittedName>
</protein>
<dbReference type="OrthoDB" id="1928at2759"/>
<dbReference type="OMA" id="WEAYATK"/>
<organism evidence="5 6">
    <name type="scientific">Reticulomyxa filosa</name>
    <dbReference type="NCBI Taxonomy" id="46433"/>
    <lineage>
        <taxon>Eukaryota</taxon>
        <taxon>Sar</taxon>
        <taxon>Rhizaria</taxon>
        <taxon>Retaria</taxon>
        <taxon>Foraminifera</taxon>
        <taxon>Monothalamids</taxon>
        <taxon>Reticulomyxidae</taxon>
        <taxon>Reticulomyxa</taxon>
    </lineage>
</organism>
<dbReference type="Gene3D" id="3.40.120.10">
    <property type="entry name" value="Alpha-D-Glucose-1,6-Bisphosphate, subunit A, domain 3"/>
    <property type="match status" value="2"/>
</dbReference>
<evidence type="ECO:0000256" key="2">
    <source>
        <dbReference type="SAM" id="Phobius"/>
    </source>
</evidence>
<dbReference type="GO" id="GO:0004610">
    <property type="term" value="F:phosphoacetylglucosamine mutase activity"/>
    <property type="evidence" value="ECO:0007669"/>
    <property type="project" value="TreeGrafter"/>
</dbReference>
<dbReference type="AlphaFoldDB" id="X6NST9"/>
<evidence type="ECO:0000259" key="4">
    <source>
        <dbReference type="Pfam" id="PF21404"/>
    </source>
</evidence>
<dbReference type="InterPro" id="IPR005844">
    <property type="entry name" value="A-D-PHexomutase_a/b/a-I"/>
</dbReference>
<evidence type="ECO:0000313" key="6">
    <source>
        <dbReference type="Proteomes" id="UP000023152"/>
    </source>
</evidence>
<dbReference type="Proteomes" id="UP000023152">
    <property type="component" value="Unassembled WGS sequence"/>
</dbReference>
<dbReference type="InterPro" id="IPR016066">
    <property type="entry name" value="A-D-PHexomutase_CS"/>
</dbReference>
<keyword evidence="2" id="KW-0812">Transmembrane</keyword>
<gene>
    <name evidence="5" type="ORF">RFI_08300</name>
</gene>
<dbReference type="PANTHER" id="PTHR45955:SF1">
    <property type="entry name" value="PHOSPHOACETYLGLUCOSAMINE MUTASE"/>
    <property type="match status" value="1"/>
</dbReference>
<dbReference type="GO" id="GO:0006048">
    <property type="term" value="P:UDP-N-acetylglucosamine biosynthetic process"/>
    <property type="evidence" value="ECO:0007669"/>
    <property type="project" value="TreeGrafter"/>
</dbReference>
<evidence type="ECO:0000256" key="1">
    <source>
        <dbReference type="ARBA" id="ARBA00010231"/>
    </source>
</evidence>
<feature type="domain" description="Phosphoacetylglucosamine mutase AMG1" evidence="4">
    <location>
        <begin position="438"/>
        <end position="555"/>
    </location>
</feature>
<dbReference type="SUPFAM" id="SSF53738">
    <property type="entry name" value="Phosphoglucomutase, first 3 domains"/>
    <property type="match status" value="3"/>
</dbReference>
<reference evidence="5 6" key="1">
    <citation type="journal article" date="2013" name="Curr. Biol.">
        <title>The Genome of the Foraminiferan Reticulomyxa filosa.</title>
        <authorList>
            <person name="Glockner G."/>
            <person name="Hulsmann N."/>
            <person name="Schleicher M."/>
            <person name="Noegel A.A."/>
            <person name="Eichinger L."/>
            <person name="Gallinger C."/>
            <person name="Pawlowski J."/>
            <person name="Sierra R."/>
            <person name="Euteneuer U."/>
            <person name="Pillet L."/>
            <person name="Moustafa A."/>
            <person name="Platzer M."/>
            <person name="Groth M."/>
            <person name="Szafranski K."/>
            <person name="Schliwa M."/>
        </authorList>
    </citation>
    <scope>NUCLEOTIDE SEQUENCE [LARGE SCALE GENOMIC DNA]</scope>
</reference>
<comment type="caution">
    <text evidence="5">The sequence shown here is derived from an EMBL/GenBank/DDBJ whole genome shotgun (WGS) entry which is preliminary data.</text>
</comment>
<evidence type="ECO:0000259" key="3">
    <source>
        <dbReference type="Pfam" id="PF02878"/>
    </source>
</evidence>
<proteinExistence type="inferred from homology"/>
<keyword evidence="2" id="KW-0472">Membrane</keyword>
<dbReference type="PROSITE" id="PS00710">
    <property type="entry name" value="PGM_PMM"/>
    <property type="match status" value="1"/>
</dbReference>
<feature type="transmembrane region" description="Helical" evidence="2">
    <location>
        <begin position="389"/>
        <end position="411"/>
    </location>
</feature>
<dbReference type="EMBL" id="ASPP01006434">
    <property type="protein sequence ID" value="ETO28824.1"/>
    <property type="molecule type" value="Genomic_DNA"/>
</dbReference>
<comment type="similarity">
    <text evidence="1">Belongs to the phosphohexose mutase family.</text>
</comment>
<feature type="domain" description="Alpha-D-phosphohexomutase alpha/beta/alpha" evidence="3">
    <location>
        <begin position="82"/>
        <end position="115"/>
    </location>
</feature>
<feature type="non-terminal residue" evidence="5">
    <location>
        <position position="598"/>
    </location>
</feature>
<dbReference type="GO" id="GO:0000287">
    <property type="term" value="F:magnesium ion binding"/>
    <property type="evidence" value="ECO:0007669"/>
    <property type="project" value="InterPro"/>
</dbReference>
<dbReference type="PANTHER" id="PTHR45955">
    <property type="entry name" value="PHOSPHOACETYLGLUCOSAMINE MUTASE"/>
    <property type="match status" value="1"/>
</dbReference>
<dbReference type="Pfam" id="PF02878">
    <property type="entry name" value="PGM_PMM_I"/>
    <property type="match status" value="1"/>
</dbReference>